<sequence>MNDQKRPAISRRRLLTAGLTVAGAAAASPLFSAAASARPTVDMELVIVAAQVDPPKSGQGTTLDAGPHVESVEAGLASKGHLNNAYVDGHYGSSTVSAYSAWQRALGYSGIDANGLPGPTSLARLGQDTGFSVGRIVSIGSRWDSYSGERVNTRTKDMLAAADAKLSWGLRLTQGSYTSEDPTSAGTHDGGGAVDLSVTGLTESQRWRTVKALREVGFAAWLRTPSQGNWPYHVHAVAVADTDLSRVAQPQVHDYFFGKNGLASHAADNTPSAYRVPFTWWERYSRG</sequence>
<comment type="caution">
    <text evidence="2">The sequence shown here is derived from an EMBL/GenBank/DDBJ whole genome shotgun (WGS) entry which is preliminary data.</text>
</comment>
<keyword evidence="1" id="KW-0732">Signal</keyword>
<reference evidence="3" key="1">
    <citation type="journal article" date="2019" name="Int. J. Syst. Evol. Microbiol.">
        <title>The Global Catalogue of Microorganisms (GCM) 10K type strain sequencing project: providing services to taxonomists for standard genome sequencing and annotation.</title>
        <authorList>
            <consortium name="The Broad Institute Genomics Platform"/>
            <consortium name="The Broad Institute Genome Sequencing Center for Infectious Disease"/>
            <person name="Wu L."/>
            <person name="Ma J."/>
        </authorList>
    </citation>
    <scope>NUCLEOTIDE SEQUENCE [LARGE SCALE GENOMIC DNA]</scope>
    <source>
        <strain evidence="3">IBRC-M 10908</strain>
    </source>
</reference>
<gene>
    <name evidence="2" type="ORF">ACFPET_09460</name>
</gene>
<protein>
    <submittedName>
        <fullName evidence="2">Peptidoglycan-binding protein</fullName>
    </submittedName>
</protein>
<keyword evidence="3" id="KW-1185">Reference proteome</keyword>
<evidence type="ECO:0000313" key="3">
    <source>
        <dbReference type="Proteomes" id="UP001595823"/>
    </source>
</evidence>
<accession>A0ABV8TYA9</accession>
<dbReference type="InterPro" id="IPR006311">
    <property type="entry name" value="TAT_signal"/>
</dbReference>
<proteinExistence type="predicted"/>
<dbReference type="Gene3D" id="1.10.101.10">
    <property type="entry name" value="PGBD-like superfamily/PGBD"/>
    <property type="match status" value="1"/>
</dbReference>
<feature type="signal peptide" evidence="1">
    <location>
        <begin position="1"/>
        <end position="37"/>
    </location>
</feature>
<dbReference type="SUPFAM" id="SSF47090">
    <property type="entry name" value="PGBD-like"/>
    <property type="match status" value="1"/>
</dbReference>
<dbReference type="RefSeq" id="WP_380620233.1">
    <property type="nucleotide sequence ID" value="NZ_JBHSDK010000013.1"/>
</dbReference>
<dbReference type="EMBL" id="JBHSDK010000013">
    <property type="protein sequence ID" value="MFC4335423.1"/>
    <property type="molecule type" value="Genomic_DNA"/>
</dbReference>
<evidence type="ECO:0000256" key="1">
    <source>
        <dbReference type="SAM" id="SignalP"/>
    </source>
</evidence>
<organism evidence="2 3">
    <name type="scientific">Salininema proteolyticum</name>
    <dbReference type="NCBI Taxonomy" id="1607685"/>
    <lineage>
        <taxon>Bacteria</taxon>
        <taxon>Bacillati</taxon>
        <taxon>Actinomycetota</taxon>
        <taxon>Actinomycetes</taxon>
        <taxon>Glycomycetales</taxon>
        <taxon>Glycomycetaceae</taxon>
        <taxon>Salininema</taxon>
    </lineage>
</organism>
<name>A0ABV8TYA9_9ACTN</name>
<dbReference type="InterPro" id="IPR036366">
    <property type="entry name" value="PGBDSf"/>
</dbReference>
<dbReference type="InterPro" id="IPR036365">
    <property type="entry name" value="PGBD-like_sf"/>
</dbReference>
<evidence type="ECO:0000313" key="2">
    <source>
        <dbReference type="EMBL" id="MFC4335423.1"/>
    </source>
</evidence>
<dbReference type="Proteomes" id="UP001595823">
    <property type="component" value="Unassembled WGS sequence"/>
</dbReference>
<feature type="chain" id="PRO_5046831376" evidence="1">
    <location>
        <begin position="38"/>
        <end position="287"/>
    </location>
</feature>
<dbReference type="PROSITE" id="PS51318">
    <property type="entry name" value="TAT"/>
    <property type="match status" value="1"/>
</dbReference>